<dbReference type="EMBL" id="JASBRG010000003">
    <property type="protein sequence ID" value="MDI3319148.1"/>
    <property type="molecule type" value="Genomic_DNA"/>
</dbReference>
<name>A0ABT6R9B3_9BACT</name>
<gene>
    <name evidence="1" type="ORF">QJ048_05155</name>
</gene>
<reference evidence="1 2" key="1">
    <citation type="submission" date="2023-05" db="EMBL/GenBank/DDBJ databases">
        <title>Genome sequence of Pinibacter sp. MAH-24.</title>
        <authorList>
            <person name="Huq M.A."/>
        </authorList>
    </citation>
    <scope>NUCLEOTIDE SEQUENCE [LARGE SCALE GENOMIC DNA]</scope>
    <source>
        <strain evidence="1 2">MAH-24</strain>
    </source>
</reference>
<evidence type="ECO:0000313" key="2">
    <source>
        <dbReference type="Proteomes" id="UP001226434"/>
    </source>
</evidence>
<dbReference type="RefSeq" id="WP_282333263.1">
    <property type="nucleotide sequence ID" value="NZ_JASBRG010000003.1"/>
</dbReference>
<evidence type="ECO:0000313" key="1">
    <source>
        <dbReference type="EMBL" id="MDI3319148.1"/>
    </source>
</evidence>
<sequence>MTVKELKQKLHQLPDHMDVFIKQVNDEYPVSLVAVAEKININFSDGHYSAKDECLVLSDECLFEI</sequence>
<dbReference type="Proteomes" id="UP001226434">
    <property type="component" value="Unassembled WGS sequence"/>
</dbReference>
<accession>A0ABT6R9B3</accession>
<organism evidence="1 2">
    <name type="scientific">Pinibacter soli</name>
    <dbReference type="NCBI Taxonomy" id="3044211"/>
    <lineage>
        <taxon>Bacteria</taxon>
        <taxon>Pseudomonadati</taxon>
        <taxon>Bacteroidota</taxon>
        <taxon>Chitinophagia</taxon>
        <taxon>Chitinophagales</taxon>
        <taxon>Chitinophagaceae</taxon>
        <taxon>Pinibacter</taxon>
    </lineage>
</organism>
<protein>
    <submittedName>
        <fullName evidence="1">Uncharacterized protein</fullName>
    </submittedName>
</protein>
<keyword evidence="2" id="KW-1185">Reference proteome</keyword>
<comment type="caution">
    <text evidence="1">The sequence shown here is derived from an EMBL/GenBank/DDBJ whole genome shotgun (WGS) entry which is preliminary data.</text>
</comment>
<proteinExistence type="predicted"/>